<dbReference type="AlphaFoldDB" id="A0A7I9WS97"/>
<feature type="transmembrane region" description="Helical" evidence="2">
    <location>
        <begin position="41"/>
        <end position="57"/>
    </location>
</feature>
<keyword evidence="2" id="KW-1133">Transmembrane helix</keyword>
<feature type="compositionally biased region" description="Polar residues" evidence="1">
    <location>
        <begin position="1"/>
        <end position="18"/>
    </location>
</feature>
<dbReference type="RefSeq" id="WP_193490465.1">
    <property type="nucleotide sequence ID" value="NZ_BAAAMC010000034.1"/>
</dbReference>
<keyword evidence="4" id="KW-1185">Reference proteome</keyword>
<evidence type="ECO:0000313" key="3">
    <source>
        <dbReference type="EMBL" id="GFG60240.1"/>
    </source>
</evidence>
<dbReference type="Proteomes" id="UP000465241">
    <property type="component" value="Unassembled WGS sequence"/>
</dbReference>
<reference evidence="3 4" key="1">
    <citation type="journal article" date="2019" name="Emerg. Microbes Infect.">
        <title>Comprehensive subspecies identification of 175 nontuberculous mycobacteria species based on 7547 genomic profiles.</title>
        <authorList>
            <person name="Matsumoto Y."/>
            <person name="Kinjo T."/>
            <person name="Motooka D."/>
            <person name="Nabeya D."/>
            <person name="Jung N."/>
            <person name="Uechi K."/>
            <person name="Horii T."/>
            <person name="Iida T."/>
            <person name="Fujita J."/>
            <person name="Nakamura S."/>
        </authorList>
    </citation>
    <scope>NUCLEOTIDE SEQUENCE [LARGE SCALE GENOMIC DNA]</scope>
    <source>
        <strain evidence="3 4">JCM 13392</strain>
    </source>
</reference>
<sequence>MSIDTSVTTDEPDTSTQPGPDGSPADVVADDDYSTEAGGPTMIWLFTGIFVLVTWLRRRHRKRRQQR</sequence>
<evidence type="ECO:0000256" key="2">
    <source>
        <dbReference type="SAM" id="Phobius"/>
    </source>
</evidence>
<feature type="region of interest" description="Disordered" evidence="1">
    <location>
        <begin position="1"/>
        <end position="29"/>
    </location>
</feature>
<name>A0A7I9WS97_9MYCO</name>
<keyword evidence="2" id="KW-0812">Transmembrane</keyword>
<evidence type="ECO:0000313" key="4">
    <source>
        <dbReference type="Proteomes" id="UP000465241"/>
    </source>
</evidence>
<keyword evidence="2" id="KW-0472">Membrane</keyword>
<comment type="caution">
    <text evidence="3">The sequence shown here is derived from an EMBL/GenBank/DDBJ whole genome shotgun (WGS) entry which is preliminary data.</text>
</comment>
<accession>A0A7I9WS97</accession>
<protein>
    <submittedName>
        <fullName evidence="3">Uncharacterized protein</fullName>
    </submittedName>
</protein>
<gene>
    <name evidence="3" type="ORF">MMUR_43760</name>
</gene>
<proteinExistence type="predicted"/>
<organism evidence="3 4">
    <name type="scientific">Mycolicibacterium murale</name>
    <dbReference type="NCBI Taxonomy" id="182220"/>
    <lineage>
        <taxon>Bacteria</taxon>
        <taxon>Bacillati</taxon>
        <taxon>Actinomycetota</taxon>
        <taxon>Actinomycetes</taxon>
        <taxon>Mycobacteriales</taxon>
        <taxon>Mycobacteriaceae</taxon>
        <taxon>Mycolicibacterium</taxon>
    </lineage>
</organism>
<dbReference type="EMBL" id="BLKT01000003">
    <property type="protein sequence ID" value="GFG60240.1"/>
    <property type="molecule type" value="Genomic_DNA"/>
</dbReference>
<evidence type="ECO:0000256" key="1">
    <source>
        <dbReference type="SAM" id="MobiDB-lite"/>
    </source>
</evidence>